<reference evidence="6" key="1">
    <citation type="journal article" date="2020" name="mSystems">
        <title>Genome- and Community-Level Interaction Insights into Carbon Utilization and Element Cycling Functions of Hydrothermarchaeota in Hydrothermal Sediment.</title>
        <authorList>
            <person name="Zhou Z."/>
            <person name="Liu Y."/>
            <person name="Xu W."/>
            <person name="Pan J."/>
            <person name="Luo Z.H."/>
            <person name="Li M."/>
        </authorList>
    </citation>
    <scope>NUCLEOTIDE SEQUENCE [LARGE SCALE GENOMIC DNA]</scope>
    <source>
        <strain evidence="6">SpSt-289</strain>
    </source>
</reference>
<feature type="domain" description="AMP-dependent synthetase/ligase" evidence="5">
    <location>
        <begin position="15"/>
        <end position="431"/>
    </location>
</feature>
<evidence type="ECO:0000259" key="5">
    <source>
        <dbReference type="Pfam" id="PF00501"/>
    </source>
</evidence>
<dbReference type="InterPro" id="IPR020845">
    <property type="entry name" value="AMP-binding_CS"/>
</dbReference>
<proteinExistence type="predicted"/>
<dbReference type="PROSITE" id="PS00455">
    <property type="entry name" value="AMP_BINDING"/>
    <property type="match status" value="1"/>
</dbReference>
<accession>A0A7C1FPH9</accession>
<evidence type="ECO:0000256" key="4">
    <source>
        <dbReference type="ARBA" id="ARBA00032875"/>
    </source>
</evidence>
<comment type="caution">
    <text evidence="6">The sequence shown here is derived from an EMBL/GenBank/DDBJ whole genome shotgun (WGS) entry which is preliminary data.</text>
</comment>
<keyword evidence="3" id="KW-0443">Lipid metabolism</keyword>
<protein>
    <recommendedName>
        <fullName evidence="4">Acyl-CoA synthetase</fullName>
    </recommendedName>
</protein>
<dbReference type="InterPro" id="IPR042099">
    <property type="entry name" value="ANL_N_sf"/>
</dbReference>
<dbReference type="Pfam" id="PF23562">
    <property type="entry name" value="AMP-binding_C_3"/>
    <property type="match status" value="1"/>
</dbReference>
<evidence type="ECO:0000313" key="6">
    <source>
        <dbReference type="EMBL" id="HDX33913.1"/>
    </source>
</evidence>
<dbReference type="PANTHER" id="PTHR43272">
    <property type="entry name" value="LONG-CHAIN-FATTY-ACID--COA LIGASE"/>
    <property type="match status" value="1"/>
</dbReference>
<dbReference type="GO" id="GO:0004467">
    <property type="term" value="F:long-chain fatty acid-CoA ligase activity"/>
    <property type="evidence" value="ECO:0007669"/>
    <property type="project" value="TreeGrafter"/>
</dbReference>
<keyword evidence="2" id="KW-0276">Fatty acid metabolism</keyword>
<keyword evidence="1 6" id="KW-0436">Ligase</keyword>
<dbReference type="Pfam" id="PF00501">
    <property type="entry name" value="AMP-binding"/>
    <property type="match status" value="1"/>
</dbReference>
<name>A0A7C1FPH9_9CHLR</name>
<dbReference type="InterPro" id="IPR000873">
    <property type="entry name" value="AMP-dep_synth/lig_dom"/>
</dbReference>
<dbReference type="SUPFAM" id="SSF56801">
    <property type="entry name" value="Acetyl-CoA synthetase-like"/>
    <property type="match status" value="1"/>
</dbReference>
<evidence type="ECO:0000256" key="3">
    <source>
        <dbReference type="ARBA" id="ARBA00023098"/>
    </source>
</evidence>
<sequence>MMETPQTIPQNFLARVRQYGANKVALRQKELGIWQEFTWQDSYEQVRNIALGLLELGMQRGDRVATVGDNDRFYLWAYLGLLAVGGVQVGLYTDAVSDEIAYIVDHSDAVFVFAKDQEQCDKLLDVRKRLPKVQRVIYWDDRGLWNYQEPWLISLEEVQALGRKLYEREPDRFEQEVAAGRGDDLAILCYTSGTTGLPKGAMLTHANMIYATEAFHQVDPRYDTDNHVSLLPLGWIAEHVLGVAPHVMFGIIMNFPEAPETVRANVREIAPEGILYNSRLWDNLVGMVQVKMNEASWIYRQLYRWFLPIGYQVADRRITNQPVGLGLNLLYRLGDLLLFAPLRDQLGFSRLRAAYTAGAALSPDAMRFFHALGVNLKQIYGSTEVSGGATVHRDNDIKFASVGKPAPGIEVRIAEDGEILIGGPTVFLGYYKDPEATAKALFVDEQGVRWFRTGDAGYLDPDGHLIYLDRVKDMVTLANGERFSPQFIEGRLKFSPYIRDVMAVGQNRDFVTALIIIDFENVGNWAEKQGISYTTFLDLSQKPEVYELIARSVREVNASLPSAAQVRRFVLMHKEFDADEAEMTRSRKLRRGFLAQRYGQIVEAMYCGADSVHVQAPVRYQDGREGVIETELKIMSVESV</sequence>
<dbReference type="PANTHER" id="PTHR43272:SF32">
    <property type="entry name" value="AMP-DEPENDENT SYNTHETASE_LIGASE DOMAIN-CONTAINING PROTEIN"/>
    <property type="match status" value="1"/>
</dbReference>
<dbReference type="Gene3D" id="3.40.50.12780">
    <property type="entry name" value="N-terminal domain of ligase-like"/>
    <property type="match status" value="1"/>
</dbReference>
<evidence type="ECO:0000256" key="1">
    <source>
        <dbReference type="ARBA" id="ARBA00022598"/>
    </source>
</evidence>
<dbReference type="GO" id="GO:0016020">
    <property type="term" value="C:membrane"/>
    <property type="evidence" value="ECO:0007669"/>
    <property type="project" value="TreeGrafter"/>
</dbReference>
<evidence type="ECO:0000256" key="2">
    <source>
        <dbReference type="ARBA" id="ARBA00022832"/>
    </source>
</evidence>
<dbReference type="AlphaFoldDB" id="A0A7C1FPH9"/>
<gene>
    <name evidence="6" type="ORF">ENQ20_20885</name>
</gene>
<organism evidence="6">
    <name type="scientific">Caldilinea aerophila</name>
    <dbReference type="NCBI Taxonomy" id="133453"/>
    <lineage>
        <taxon>Bacteria</taxon>
        <taxon>Bacillati</taxon>
        <taxon>Chloroflexota</taxon>
        <taxon>Caldilineae</taxon>
        <taxon>Caldilineales</taxon>
        <taxon>Caldilineaceae</taxon>
        <taxon>Caldilinea</taxon>
    </lineage>
</organism>
<dbReference type="EMBL" id="DSMG01000210">
    <property type="protein sequence ID" value="HDX33913.1"/>
    <property type="molecule type" value="Genomic_DNA"/>
</dbReference>